<accession>A0A0R3S5Z2</accession>
<feature type="compositionally biased region" description="Polar residues" evidence="1">
    <location>
        <begin position="543"/>
        <end position="553"/>
    </location>
</feature>
<evidence type="ECO:0000313" key="2">
    <source>
        <dbReference type="Proteomes" id="UP000050640"/>
    </source>
</evidence>
<feature type="region of interest" description="Disordered" evidence="1">
    <location>
        <begin position="521"/>
        <end position="565"/>
    </location>
</feature>
<keyword evidence="2" id="KW-1185">Reference proteome</keyword>
<reference evidence="3" key="1">
    <citation type="submission" date="2017-02" db="UniProtKB">
        <authorList>
            <consortium name="WormBaseParasite"/>
        </authorList>
    </citation>
    <scope>IDENTIFICATION</scope>
</reference>
<organism evidence="2 3">
    <name type="scientific">Elaeophora elaphi</name>
    <dbReference type="NCBI Taxonomy" id="1147741"/>
    <lineage>
        <taxon>Eukaryota</taxon>
        <taxon>Metazoa</taxon>
        <taxon>Ecdysozoa</taxon>
        <taxon>Nematoda</taxon>
        <taxon>Chromadorea</taxon>
        <taxon>Rhabditida</taxon>
        <taxon>Spirurina</taxon>
        <taxon>Spiruromorpha</taxon>
        <taxon>Filarioidea</taxon>
        <taxon>Onchocercidae</taxon>
        <taxon>Elaeophora</taxon>
    </lineage>
</organism>
<dbReference type="WBParaSite" id="EEL_0001021401-mRNA-1">
    <property type="protein sequence ID" value="EEL_0001021401-mRNA-1"/>
    <property type="gene ID" value="EEL_0001021401"/>
</dbReference>
<dbReference type="STRING" id="1147741.A0A0R3S5Z2"/>
<dbReference type="Proteomes" id="UP000050640">
    <property type="component" value="Unplaced"/>
</dbReference>
<protein>
    <submittedName>
        <fullName evidence="3">Unconventional myosin-Va</fullName>
    </submittedName>
</protein>
<sequence>MNDLPTQNFALDFLQMFTVILIKSIPKRVFQQKFLKSIHVGCYLIKYKKYFRLRKIEEDEGNDSVNELGATPLNPSILQELDEEQQAHIKEVFRRAEQSQKEARVVLNTEKLSRLSDARFRGTIDENEEFFTVRNESFVQMDSLPESTTIEVTEAYDSLFSSNYSCSESLMGEPKDKKDSSNEQPGNFTQNIKRLSKQLHRWMSSLDDGGGDVLTSARKLVRFSTPVSIEKNTSFAKYVSKMSHEICTLAVADSVCKIVLDQYCQWLCTVIFTAVYNELKLKYGTNVEIDRYCSELTMNIFKCVYMNAVELLCDQEQLNRTWSGNDHNVHIASLRASSTTFKKSVSCECIQSLAHLIDQELTLYHQSEIDDDGTEEFRYVLLEEDKEKLSRELTSVLQNFAEELWIHILALVLADVILKKQDFVLKEQFPRVNLTSSVQENIQEERQNSFSSIDDYINLDDSSCSVSSGEFVNEYTLLDNEKQSLHLYMKQQIHGKISPPLILYEVDPTRDIYLTPSLTGTYETKKQSRSGSRGSSDSEFSETEWNTRQQFDSESNHSESFYEEKSISTAMEQLNIDEDTGNTEVMKYIEKIIKEAECVVSDESTSKTTQNGKIFGQERNMDNLEIDLTTSLEEWSSSTLSAMIRHATSTSDSEVKLENHEETDMVCLDSRIPSETLESKNSIHNLKMKENGRNALLGEEQTLPSLSDLTTEIPNNFNESEEENNMQDITNQIHESCSKKMPLESCFLPTEEGKPLNISQLMPEMEFPNSITSDVLDEKYSDFNMVMTREKNEVKQSFTVERRKLNELASEEIHKKFQIKGMNLKEIDKDEIKSDELTTTEIQELEDQKKHYPRQIDLKNKGEAVEVLHLINKTNQEDIKYKDLKVGIEGWEIEGDEAYQNAAEEASLLDDYETVLHEKLENDIEEREVNRSINTGNKSTFKTREENEADGLLFELNLDSDQQNLDIEIQQFDNKAQSTYHATSAVNVALISKDKPMISSSSCNADDIQTEILSPGEFKELKTIEELHQLVKKRSLPQVQQYPVETFPLDSKIDQQKIDCLHTVVSNASRSHMCAYKTNATNNASSSTFQLGTISPVDSLYSKGISILDSLRNDQIKENVCQNFKTSTTENAAGNAPDLLTFGTKQTASDAWGRLNESAQNCSDAMIPGKQLLTNEGVEKITNVASIAEKE</sequence>
<dbReference type="AlphaFoldDB" id="A0A0R3S5Z2"/>
<evidence type="ECO:0000256" key="1">
    <source>
        <dbReference type="SAM" id="MobiDB-lite"/>
    </source>
</evidence>
<evidence type="ECO:0000313" key="3">
    <source>
        <dbReference type="WBParaSite" id="EEL_0001021401-mRNA-1"/>
    </source>
</evidence>
<name>A0A0R3S5Z2_9BILA</name>
<feature type="compositionally biased region" description="Basic and acidic residues" evidence="1">
    <location>
        <begin position="554"/>
        <end position="565"/>
    </location>
</feature>
<feature type="compositionally biased region" description="Low complexity" evidence="1">
    <location>
        <begin position="529"/>
        <end position="538"/>
    </location>
</feature>
<proteinExistence type="predicted"/>